<sequence length="390" mass="43152">MAAGNYDAGKALMEEAVRAREHVGYARAQAAAAREALQRLTPDLDAARERADQAVQRVQELSQRQEALQDTTVKQRKERLLEEANELAALQAAAENASIMHDDMLRMYEDRLNEGQTQYDTYISEGKAAEAEALKVQMDNWRELRNATLQSRDASRAEAAGMKSRLDEINKLISSDEFALGPESRPLEDFEQLRGAVNRSTRATEAVALLARELAAVPSNDPAADGNDLGTANDALLLQTELHHQRAARLAQQLNAERHRLGTTNLTASTQRLLNEAQANVSVEELRKTWAALEQEANSKADEAVRLEEQALALEHAGKTEEAASIMAQAEKLHRLSEELRVEADKAKAALQLREKVAADAQVQSRYLVQGLHDVEKAAEQLQNEISRRG</sequence>
<evidence type="ECO:0000256" key="1">
    <source>
        <dbReference type="SAM" id="Coils"/>
    </source>
</evidence>
<dbReference type="AlphaFoldDB" id="A0A150GBC6"/>
<protein>
    <submittedName>
        <fullName evidence="2">Uncharacterized protein</fullName>
    </submittedName>
</protein>
<organism evidence="2 3">
    <name type="scientific">Gonium pectorale</name>
    <name type="common">Green alga</name>
    <dbReference type="NCBI Taxonomy" id="33097"/>
    <lineage>
        <taxon>Eukaryota</taxon>
        <taxon>Viridiplantae</taxon>
        <taxon>Chlorophyta</taxon>
        <taxon>core chlorophytes</taxon>
        <taxon>Chlorophyceae</taxon>
        <taxon>CS clade</taxon>
        <taxon>Chlamydomonadales</taxon>
        <taxon>Volvocaceae</taxon>
        <taxon>Gonium</taxon>
    </lineage>
</organism>
<gene>
    <name evidence="2" type="ORF">GPECTOR_38g320</name>
</gene>
<accession>A0A150GBC6</accession>
<feature type="coiled-coil region" evidence="1">
    <location>
        <begin position="283"/>
        <end position="350"/>
    </location>
</feature>
<reference evidence="3" key="1">
    <citation type="journal article" date="2016" name="Nat. Commun.">
        <title>The Gonium pectorale genome demonstrates co-option of cell cycle regulation during the evolution of multicellularity.</title>
        <authorList>
            <person name="Hanschen E.R."/>
            <person name="Marriage T.N."/>
            <person name="Ferris P.J."/>
            <person name="Hamaji T."/>
            <person name="Toyoda A."/>
            <person name="Fujiyama A."/>
            <person name="Neme R."/>
            <person name="Noguchi H."/>
            <person name="Minakuchi Y."/>
            <person name="Suzuki M."/>
            <person name="Kawai-Toyooka H."/>
            <person name="Smith D.R."/>
            <person name="Sparks H."/>
            <person name="Anderson J."/>
            <person name="Bakaric R."/>
            <person name="Luria V."/>
            <person name="Karger A."/>
            <person name="Kirschner M.W."/>
            <person name="Durand P.M."/>
            <person name="Michod R.E."/>
            <person name="Nozaki H."/>
            <person name="Olson B.J."/>
        </authorList>
    </citation>
    <scope>NUCLEOTIDE SEQUENCE [LARGE SCALE GENOMIC DNA]</scope>
    <source>
        <strain evidence="3">NIES-2863</strain>
    </source>
</reference>
<proteinExistence type="predicted"/>
<evidence type="ECO:0000313" key="2">
    <source>
        <dbReference type="EMBL" id="KXZ47083.1"/>
    </source>
</evidence>
<dbReference type="Proteomes" id="UP000075714">
    <property type="component" value="Unassembled WGS sequence"/>
</dbReference>
<name>A0A150GBC6_GONPE</name>
<dbReference type="EMBL" id="LSYV01000039">
    <property type="protein sequence ID" value="KXZ47083.1"/>
    <property type="molecule type" value="Genomic_DNA"/>
</dbReference>
<evidence type="ECO:0000313" key="3">
    <source>
        <dbReference type="Proteomes" id="UP000075714"/>
    </source>
</evidence>
<keyword evidence="1" id="KW-0175">Coiled coil</keyword>
<comment type="caution">
    <text evidence="2">The sequence shown here is derived from an EMBL/GenBank/DDBJ whole genome shotgun (WGS) entry which is preliminary data.</text>
</comment>
<feature type="coiled-coil region" evidence="1">
    <location>
        <begin position="44"/>
        <end position="97"/>
    </location>
</feature>
<keyword evidence="3" id="KW-1185">Reference proteome</keyword>